<feature type="compositionally biased region" description="Basic and acidic residues" evidence="2">
    <location>
        <begin position="192"/>
        <end position="209"/>
    </location>
</feature>
<dbReference type="SUPFAM" id="SSF51182">
    <property type="entry name" value="RmlC-like cupins"/>
    <property type="match status" value="1"/>
</dbReference>
<dbReference type="CDD" id="cd02209">
    <property type="entry name" value="cupin_XRE_C"/>
    <property type="match status" value="1"/>
</dbReference>
<accession>A0A4Q7TIK2</accession>
<dbReference type="EMBL" id="SHKI01000009">
    <property type="protein sequence ID" value="RZT59460.1"/>
    <property type="molecule type" value="Genomic_DNA"/>
</dbReference>
<dbReference type="Pfam" id="PF01381">
    <property type="entry name" value="HTH_3"/>
    <property type="match status" value="1"/>
</dbReference>
<dbReference type="AlphaFoldDB" id="A0A4Q7TIK2"/>
<dbReference type="PANTHER" id="PTHR46797:SF1">
    <property type="entry name" value="METHYLPHOSPHONATE SYNTHASE"/>
    <property type="match status" value="1"/>
</dbReference>
<dbReference type="SUPFAM" id="SSF47413">
    <property type="entry name" value="lambda repressor-like DNA-binding domains"/>
    <property type="match status" value="1"/>
</dbReference>
<proteinExistence type="predicted"/>
<reference evidence="4 5" key="1">
    <citation type="journal article" date="2015" name="Stand. Genomic Sci.">
        <title>Genomic Encyclopedia of Bacterial and Archaeal Type Strains, Phase III: the genomes of soil and plant-associated and newly described type strains.</title>
        <authorList>
            <person name="Whitman W.B."/>
            <person name="Woyke T."/>
            <person name="Klenk H.P."/>
            <person name="Zhou Y."/>
            <person name="Lilburn T.G."/>
            <person name="Beck B.J."/>
            <person name="De Vos P."/>
            <person name="Vandamme P."/>
            <person name="Eisen J.A."/>
            <person name="Garrity G."/>
            <person name="Hugenholtz P."/>
            <person name="Kyrpides N.C."/>
        </authorList>
    </citation>
    <scope>NUCLEOTIDE SEQUENCE [LARGE SCALE GENOMIC DNA]</scope>
    <source>
        <strain evidence="4 5">RF6</strain>
    </source>
</reference>
<comment type="caution">
    <text evidence="4">The sequence shown here is derived from an EMBL/GenBank/DDBJ whole genome shotgun (WGS) entry which is preliminary data.</text>
</comment>
<dbReference type="InterPro" id="IPR013096">
    <property type="entry name" value="Cupin_2"/>
</dbReference>
<feature type="compositionally biased region" description="Low complexity" evidence="2">
    <location>
        <begin position="178"/>
        <end position="191"/>
    </location>
</feature>
<dbReference type="Pfam" id="PF07883">
    <property type="entry name" value="Cupin_2"/>
    <property type="match status" value="1"/>
</dbReference>
<feature type="region of interest" description="Disordered" evidence="2">
    <location>
        <begin position="178"/>
        <end position="209"/>
    </location>
</feature>
<dbReference type="OrthoDB" id="5114244at2"/>
<evidence type="ECO:0000313" key="5">
    <source>
        <dbReference type="Proteomes" id="UP000291832"/>
    </source>
</evidence>
<sequence>MESGHEVGARIAQARKLRGATLREIASAAGVSPSFLSQLERGLTNASVASLRKIASALGVPVADLLETHPRHTHGVLRAEHRPSTPLSSGSEKFVVAQPPVQHVEIYVGRFQVGGATGQDPYIHGTSQEFLIVLTGKVLLELGEHTYVMGPHDSIEYLSSVPHRVENIGTSVAEVMWVTSPPTTSSTPVPSDRGDERGAGNPHEQDAEL</sequence>
<dbReference type="GO" id="GO:0003677">
    <property type="term" value="F:DNA binding"/>
    <property type="evidence" value="ECO:0007669"/>
    <property type="project" value="UniProtKB-KW"/>
</dbReference>
<dbReference type="GO" id="GO:0005829">
    <property type="term" value="C:cytosol"/>
    <property type="evidence" value="ECO:0007669"/>
    <property type="project" value="TreeGrafter"/>
</dbReference>
<evidence type="ECO:0000256" key="2">
    <source>
        <dbReference type="SAM" id="MobiDB-lite"/>
    </source>
</evidence>
<dbReference type="InterPro" id="IPR050807">
    <property type="entry name" value="TransReg_Diox_bact_type"/>
</dbReference>
<dbReference type="RefSeq" id="WP_130455797.1">
    <property type="nucleotide sequence ID" value="NZ_QYAG01000002.1"/>
</dbReference>
<dbReference type="SMART" id="SM00530">
    <property type="entry name" value="HTH_XRE"/>
    <property type="match status" value="1"/>
</dbReference>
<dbReference type="PANTHER" id="PTHR46797">
    <property type="entry name" value="HTH-TYPE TRANSCRIPTIONAL REGULATOR"/>
    <property type="match status" value="1"/>
</dbReference>
<dbReference type="CDD" id="cd00093">
    <property type="entry name" value="HTH_XRE"/>
    <property type="match status" value="1"/>
</dbReference>
<evidence type="ECO:0000256" key="1">
    <source>
        <dbReference type="ARBA" id="ARBA00023125"/>
    </source>
</evidence>
<dbReference type="InterPro" id="IPR010982">
    <property type="entry name" value="Lambda_DNA-bd_dom_sf"/>
</dbReference>
<dbReference type="InterPro" id="IPR001387">
    <property type="entry name" value="Cro/C1-type_HTH"/>
</dbReference>
<evidence type="ECO:0000259" key="3">
    <source>
        <dbReference type="PROSITE" id="PS50943"/>
    </source>
</evidence>
<gene>
    <name evidence="4" type="ORF">EV139_3132</name>
</gene>
<dbReference type="Gene3D" id="2.60.120.10">
    <property type="entry name" value="Jelly Rolls"/>
    <property type="match status" value="1"/>
</dbReference>
<dbReference type="Proteomes" id="UP000291832">
    <property type="component" value="Unassembled WGS sequence"/>
</dbReference>
<dbReference type="Gene3D" id="1.10.260.40">
    <property type="entry name" value="lambda repressor-like DNA-binding domains"/>
    <property type="match status" value="1"/>
</dbReference>
<dbReference type="InterPro" id="IPR011051">
    <property type="entry name" value="RmlC_Cupin_sf"/>
</dbReference>
<dbReference type="GO" id="GO:0003700">
    <property type="term" value="F:DNA-binding transcription factor activity"/>
    <property type="evidence" value="ECO:0007669"/>
    <property type="project" value="TreeGrafter"/>
</dbReference>
<feature type="domain" description="HTH cro/C1-type" evidence="3">
    <location>
        <begin position="11"/>
        <end position="65"/>
    </location>
</feature>
<protein>
    <submittedName>
        <fullName evidence="4">XRE family transcriptional regulator</fullName>
    </submittedName>
</protein>
<organism evidence="4 5">
    <name type="scientific">Leucobacter luti</name>
    <dbReference type="NCBI Taxonomy" id="340320"/>
    <lineage>
        <taxon>Bacteria</taxon>
        <taxon>Bacillati</taxon>
        <taxon>Actinomycetota</taxon>
        <taxon>Actinomycetes</taxon>
        <taxon>Micrococcales</taxon>
        <taxon>Microbacteriaceae</taxon>
        <taxon>Leucobacter</taxon>
    </lineage>
</organism>
<keyword evidence="1" id="KW-0238">DNA-binding</keyword>
<dbReference type="InterPro" id="IPR014710">
    <property type="entry name" value="RmlC-like_jellyroll"/>
</dbReference>
<evidence type="ECO:0000313" key="4">
    <source>
        <dbReference type="EMBL" id="RZT59460.1"/>
    </source>
</evidence>
<keyword evidence="5" id="KW-1185">Reference proteome</keyword>
<dbReference type="PROSITE" id="PS50943">
    <property type="entry name" value="HTH_CROC1"/>
    <property type="match status" value="1"/>
</dbReference>
<name>A0A4Q7TIK2_9MICO</name>